<dbReference type="InterPro" id="IPR029063">
    <property type="entry name" value="SAM-dependent_MTases_sf"/>
</dbReference>
<dbReference type="PANTHER" id="PTHR43861:SF6">
    <property type="entry name" value="METHYLTRANSFERASE TYPE 11"/>
    <property type="match status" value="1"/>
</dbReference>
<dbReference type="STRING" id="1123380.SAMN02745199_0376"/>
<dbReference type="RefSeq" id="WP_234946705.1">
    <property type="nucleotide sequence ID" value="NZ_FQXN01000001.1"/>
</dbReference>
<evidence type="ECO:0000313" key="4">
    <source>
        <dbReference type="Proteomes" id="UP000242592"/>
    </source>
</evidence>
<evidence type="ECO:0000313" key="3">
    <source>
        <dbReference type="EMBL" id="SHH22118.1"/>
    </source>
</evidence>
<feature type="domain" description="Methyltransferase" evidence="2">
    <location>
        <begin position="46"/>
        <end position="135"/>
    </location>
</feature>
<name>A0A1M5R7G8_9BACT</name>
<dbReference type="Proteomes" id="UP000242592">
    <property type="component" value="Unassembled WGS sequence"/>
</dbReference>
<reference evidence="4" key="1">
    <citation type="submission" date="2016-11" db="EMBL/GenBank/DDBJ databases">
        <authorList>
            <person name="Varghese N."/>
            <person name="Submissions S."/>
        </authorList>
    </citation>
    <scope>NUCLEOTIDE SEQUENCE [LARGE SCALE GENOMIC DNA]</scope>
    <source>
        <strain evidence="4">DSM 15807</strain>
    </source>
</reference>
<gene>
    <name evidence="3" type="ORF">SAMN02745199_0376</name>
</gene>
<dbReference type="EMBL" id="FQXN01000001">
    <property type="protein sequence ID" value="SHH22118.1"/>
    <property type="molecule type" value="Genomic_DNA"/>
</dbReference>
<proteinExistence type="predicted"/>
<accession>A0A1M5R7G8</accession>
<dbReference type="InterPro" id="IPR041698">
    <property type="entry name" value="Methyltransf_25"/>
</dbReference>
<dbReference type="GO" id="GO:0008168">
    <property type="term" value="F:methyltransferase activity"/>
    <property type="evidence" value="ECO:0007669"/>
    <property type="project" value="UniProtKB-KW"/>
</dbReference>
<organism evidence="3 4">
    <name type="scientific">Thermosipho atlanticus DSM 15807</name>
    <dbReference type="NCBI Taxonomy" id="1123380"/>
    <lineage>
        <taxon>Bacteria</taxon>
        <taxon>Thermotogati</taxon>
        <taxon>Thermotogota</taxon>
        <taxon>Thermotogae</taxon>
        <taxon>Thermotogales</taxon>
        <taxon>Fervidobacteriaceae</taxon>
        <taxon>Thermosipho</taxon>
    </lineage>
</organism>
<dbReference type="Gene3D" id="3.40.50.150">
    <property type="entry name" value="Vaccinia Virus protein VP39"/>
    <property type="match status" value="1"/>
</dbReference>
<dbReference type="AlphaFoldDB" id="A0A1M5R7G8"/>
<evidence type="ECO:0000259" key="2">
    <source>
        <dbReference type="Pfam" id="PF13649"/>
    </source>
</evidence>
<keyword evidence="1 3" id="KW-0808">Transferase</keyword>
<keyword evidence="3" id="KW-0489">Methyltransferase</keyword>
<protein>
    <submittedName>
        <fullName evidence="3">Methyltransferase domain-containing protein</fullName>
    </submittedName>
</protein>
<dbReference type="SUPFAM" id="SSF53335">
    <property type="entry name" value="S-adenosyl-L-methionine-dependent methyltransferases"/>
    <property type="match status" value="1"/>
</dbReference>
<dbReference type="CDD" id="cd02440">
    <property type="entry name" value="AdoMet_MTases"/>
    <property type="match status" value="1"/>
</dbReference>
<dbReference type="GO" id="GO:0032259">
    <property type="term" value="P:methylation"/>
    <property type="evidence" value="ECO:0007669"/>
    <property type="project" value="UniProtKB-KW"/>
</dbReference>
<dbReference type="Pfam" id="PF13649">
    <property type="entry name" value="Methyltransf_25"/>
    <property type="match status" value="1"/>
</dbReference>
<evidence type="ECO:0000256" key="1">
    <source>
        <dbReference type="ARBA" id="ARBA00022679"/>
    </source>
</evidence>
<keyword evidence="4" id="KW-1185">Reference proteome</keyword>
<sequence>MKSYHYYDRIACFYDQMYEEAIWVTLRKAVKYYIENTIKGKKYESVLDVGTGTGYWISFFLEKNLSITAVEPSKKMIELAKKKYRSNVKFFNMRIEQFISDKKFDIVNAQGDVLSYVENLEQVMEKISDLMRKDGVLFATVDSYYYMKKLIEKDGTKYDIKKFEKTHITTVGSQYGSFESRCFTLEDILKLEKYGFKILEIRGCGVSENFVEEIKNSKKEIKNAEHIYFSLLKR</sequence>
<dbReference type="PANTHER" id="PTHR43861">
    <property type="entry name" value="TRANS-ACONITATE 2-METHYLTRANSFERASE-RELATED"/>
    <property type="match status" value="1"/>
</dbReference>